<comment type="caution">
    <text evidence="1">The sequence shown here is derived from an EMBL/GenBank/DDBJ whole genome shotgun (WGS) entry which is preliminary data.</text>
</comment>
<evidence type="ECO:0000313" key="1">
    <source>
        <dbReference type="EMBL" id="CAD8061957.1"/>
    </source>
</evidence>
<gene>
    <name evidence="1" type="ORF">PPRIM_AZ9-3.1.T0320257</name>
</gene>
<dbReference type="OMA" id="KECNSIY"/>
<proteinExistence type="predicted"/>
<protein>
    <submittedName>
        <fullName evidence="1">Uncharacterized protein</fullName>
    </submittedName>
</protein>
<organism evidence="1 2">
    <name type="scientific">Paramecium primaurelia</name>
    <dbReference type="NCBI Taxonomy" id="5886"/>
    <lineage>
        <taxon>Eukaryota</taxon>
        <taxon>Sar</taxon>
        <taxon>Alveolata</taxon>
        <taxon>Ciliophora</taxon>
        <taxon>Intramacronucleata</taxon>
        <taxon>Oligohymenophorea</taxon>
        <taxon>Peniculida</taxon>
        <taxon>Parameciidae</taxon>
        <taxon>Paramecium</taxon>
    </lineage>
</organism>
<reference evidence="1" key="1">
    <citation type="submission" date="2021-01" db="EMBL/GenBank/DDBJ databases">
        <authorList>
            <consortium name="Genoscope - CEA"/>
            <person name="William W."/>
        </authorList>
    </citation>
    <scope>NUCLEOTIDE SEQUENCE</scope>
</reference>
<name>A0A8S1L3D3_PARPR</name>
<accession>A0A8S1L3D3</accession>
<dbReference type="Proteomes" id="UP000688137">
    <property type="component" value="Unassembled WGS sequence"/>
</dbReference>
<sequence>MDKDHFNVLNSKINVQMNHNYFIDLITKANQTVRSLNQKLKRKQMRDKMDREYFNVLNGKINFQINDKEYIDLITTKANQTVRPLTLRLRMKQMKAKMDEEINISKLKHENIQQQQNNDDYYKNIFFLHKKRKNKFINKSMQNQDETKSPLTQRNFTHYSPQRQTQQFNKTMLPSSPMIQTTKIKVQQYQDYLKLNQQINQHKGQLNVQILNLLEQKVHIAKSLKQSCTKSGVDSYEQALKTIQVLKNNITQKVIKECNSIYEEKQNHKLNILEKTYTYFLRVLEVIQQMDDQIYQYMLNYKSKNPMNDQNSILEDINQMRDDAYNEKVRTFSKYHDIDQEKKRDRQKLNKVKAYF</sequence>
<keyword evidence="2" id="KW-1185">Reference proteome</keyword>
<dbReference type="AlphaFoldDB" id="A0A8S1L3D3"/>
<evidence type="ECO:0000313" key="2">
    <source>
        <dbReference type="Proteomes" id="UP000688137"/>
    </source>
</evidence>
<dbReference type="EMBL" id="CAJJDM010000031">
    <property type="protein sequence ID" value="CAD8061957.1"/>
    <property type="molecule type" value="Genomic_DNA"/>
</dbReference>